<evidence type="ECO:0000313" key="2">
    <source>
        <dbReference type="Proteomes" id="UP000561459"/>
    </source>
</evidence>
<dbReference type="InterPro" id="IPR050407">
    <property type="entry name" value="Geranylgeranyl_reductase"/>
</dbReference>
<sequence>MVGSAIVIGGGLAGGAVATRLARAGHGVTVLERETGPHEKVCGEFLSVEACEDLASLGLPPERLGGVPIDRVRVHRGRHTVEARLPFLAHGLSRRVLDEALLETAADAGAEVVRGVRVTGIQGYTVLASDQNRESNAILLATGKHDMRAMPRAAPSTKDGYVGFKMHWRLPAPALAELDRSIDLMLLGTGYAGLQRVGARDANLCLVVQRSQLTRVGGTWEALLADLMPQPAFARLLGSAQPLFAKPLAIANLPYGYVLSGEQDGPEEVWRLGDQAAMTASLSGDGMSVALRSARLAAQGLLQGKTATQFHRQLARHVGPQVRMAMRMQRLSERPIALAAGVLAARLWPGLLTQGAKATRLPSLGVPKAEINRWSTLSLRTH</sequence>
<dbReference type="Gene3D" id="3.50.50.60">
    <property type="entry name" value="FAD/NAD(P)-binding domain"/>
    <property type="match status" value="1"/>
</dbReference>
<protein>
    <submittedName>
        <fullName evidence="1">Flavin-dependent dehydrogenase</fullName>
    </submittedName>
</protein>
<reference evidence="1 2" key="1">
    <citation type="submission" date="2020-08" db="EMBL/GenBank/DDBJ databases">
        <title>Genomic Encyclopedia of Type Strains, Phase IV (KMG-IV): sequencing the most valuable type-strain genomes for metagenomic binning, comparative biology and taxonomic classification.</title>
        <authorList>
            <person name="Goeker M."/>
        </authorList>
    </citation>
    <scope>NUCLEOTIDE SEQUENCE [LARGE SCALE GENOMIC DNA]</scope>
    <source>
        <strain evidence="1 2">DSM 27568</strain>
    </source>
</reference>
<evidence type="ECO:0000313" key="1">
    <source>
        <dbReference type="EMBL" id="MBB3939353.1"/>
    </source>
</evidence>
<dbReference type="AlphaFoldDB" id="A0A7W6BWS2"/>
<proteinExistence type="predicted"/>
<organism evidence="1 2">
    <name type="scientific">Novosphingobium fluoreni</name>
    <dbReference type="NCBI Taxonomy" id="1391222"/>
    <lineage>
        <taxon>Bacteria</taxon>
        <taxon>Pseudomonadati</taxon>
        <taxon>Pseudomonadota</taxon>
        <taxon>Alphaproteobacteria</taxon>
        <taxon>Sphingomonadales</taxon>
        <taxon>Sphingomonadaceae</taxon>
        <taxon>Novosphingobium</taxon>
    </lineage>
</organism>
<dbReference type="Proteomes" id="UP000561459">
    <property type="component" value="Unassembled WGS sequence"/>
</dbReference>
<accession>A0A7W6BWS2</accession>
<gene>
    <name evidence="1" type="ORF">GGR39_000993</name>
</gene>
<dbReference type="PANTHER" id="PTHR42685:SF19">
    <property type="entry name" value="POSSIBLE OXIDOREDUCTASE"/>
    <property type="match status" value="1"/>
</dbReference>
<comment type="caution">
    <text evidence="1">The sequence shown here is derived from an EMBL/GenBank/DDBJ whole genome shotgun (WGS) entry which is preliminary data.</text>
</comment>
<keyword evidence="2" id="KW-1185">Reference proteome</keyword>
<dbReference type="InterPro" id="IPR036188">
    <property type="entry name" value="FAD/NAD-bd_sf"/>
</dbReference>
<dbReference type="Pfam" id="PF13450">
    <property type="entry name" value="NAD_binding_8"/>
    <property type="match status" value="1"/>
</dbReference>
<name>A0A7W6BWS2_9SPHN</name>
<dbReference type="RefSeq" id="WP_183616141.1">
    <property type="nucleotide sequence ID" value="NZ_JACIDY010000002.1"/>
</dbReference>
<dbReference type="SUPFAM" id="SSF51905">
    <property type="entry name" value="FAD/NAD(P)-binding domain"/>
    <property type="match status" value="1"/>
</dbReference>
<dbReference type="PANTHER" id="PTHR42685">
    <property type="entry name" value="GERANYLGERANYL DIPHOSPHATE REDUCTASE"/>
    <property type="match status" value="1"/>
</dbReference>
<dbReference type="EMBL" id="JACIDY010000002">
    <property type="protein sequence ID" value="MBB3939353.1"/>
    <property type="molecule type" value="Genomic_DNA"/>
</dbReference>